<feature type="transmembrane region" description="Helical" evidence="7">
    <location>
        <begin position="333"/>
        <end position="354"/>
    </location>
</feature>
<keyword evidence="7" id="KW-0812">Transmembrane</keyword>
<evidence type="ECO:0000256" key="4">
    <source>
        <dbReference type="ARBA" id="ARBA00022840"/>
    </source>
</evidence>
<gene>
    <name evidence="9" type="ORF">FH610_013680</name>
</gene>
<dbReference type="PANTHER" id="PTHR43289">
    <property type="entry name" value="MITOGEN-ACTIVATED PROTEIN KINASE KINASE KINASE 20-RELATED"/>
    <property type="match status" value="1"/>
</dbReference>
<comment type="caution">
    <text evidence="9">The sequence shown here is derived from an EMBL/GenBank/DDBJ whole genome shotgun (WGS) entry which is preliminary data.</text>
</comment>
<evidence type="ECO:0000256" key="3">
    <source>
        <dbReference type="ARBA" id="ARBA00022777"/>
    </source>
</evidence>
<keyword evidence="7" id="KW-0472">Membrane</keyword>
<dbReference type="PROSITE" id="PS00107">
    <property type="entry name" value="PROTEIN_KINASE_ATP"/>
    <property type="match status" value="1"/>
</dbReference>
<evidence type="ECO:0000256" key="7">
    <source>
        <dbReference type="SAM" id="Phobius"/>
    </source>
</evidence>
<keyword evidence="1" id="KW-0808">Transferase</keyword>
<feature type="region of interest" description="Disordered" evidence="6">
    <location>
        <begin position="293"/>
        <end position="330"/>
    </location>
</feature>
<feature type="domain" description="Protein kinase" evidence="8">
    <location>
        <begin position="21"/>
        <end position="269"/>
    </location>
</feature>
<dbReference type="InterPro" id="IPR017441">
    <property type="entry name" value="Protein_kinase_ATP_BS"/>
</dbReference>
<dbReference type="PROSITE" id="PS00108">
    <property type="entry name" value="PROTEIN_KINASE_ST"/>
    <property type="match status" value="1"/>
</dbReference>
<keyword evidence="7" id="KW-1133">Transmembrane helix</keyword>
<dbReference type="EMBL" id="VDMA02000006">
    <property type="protein sequence ID" value="KAB8184950.1"/>
    <property type="molecule type" value="Genomic_DNA"/>
</dbReference>
<keyword evidence="3 9" id="KW-0418">Kinase</keyword>
<dbReference type="PROSITE" id="PS50011">
    <property type="entry name" value="PROTEIN_KINASE_DOM"/>
    <property type="match status" value="1"/>
</dbReference>
<dbReference type="Gene3D" id="3.30.200.20">
    <property type="entry name" value="Phosphorylase Kinase, domain 1"/>
    <property type="match status" value="1"/>
</dbReference>
<sequence length="492" mass="52004">MDAQPSTGDPTATHRRTIGPYVPVRRLGEGGMGIVYLARDPGGRQVALKVMRPELAAQEEFRARFRKEAEAAKRVARFCTAPLLDAGRDGDRHYLVTEYVDGPDLSSVIDAQGPLSGSNLDALAVGVATALAAIHEAGIVHRDLKPSNILLSPLGPRVIDFGVAHLADTLAERTGTVIGTPSYMSPEQARGESVTSAADVFAWGCVVAYAATGRPPFGSGPMPEVLYRVAHHVPYLTGMDERLRTLVEQALDKDPARRPSAQRLLDRLLGREEVAVEAATRIVSDIWATPAETTRRAGAAPDGADGPDRTGPGGTERSDAGAGGAGRRRGRRWVPVAVAGGALAVAAAILIFALHPFGGGTTPPKGPLASRDIKVNGHPLHVTVDAVKRRGTSVTVQWTITMTGSEGSWWPRDLFGDELSGAGLVDPPSGSKFLPARKDDRCVCSALPTQWLHPGDVLPLYATYTGVPQDLETIGVDVPGFGLFADVPVYDG</sequence>
<keyword evidence="10" id="KW-1185">Reference proteome</keyword>
<dbReference type="RefSeq" id="WP_139574719.1">
    <property type="nucleotide sequence ID" value="NZ_VDMA02000006.1"/>
</dbReference>
<dbReference type="PANTHER" id="PTHR43289:SF34">
    <property type="entry name" value="SERINE_THREONINE-PROTEIN KINASE YBDM-RELATED"/>
    <property type="match status" value="1"/>
</dbReference>
<dbReference type="Pfam" id="PF00069">
    <property type="entry name" value="Pkinase"/>
    <property type="match status" value="1"/>
</dbReference>
<protein>
    <submittedName>
        <fullName evidence="9">Protein kinase</fullName>
    </submittedName>
</protein>
<keyword evidence="2 5" id="KW-0547">Nucleotide-binding</keyword>
<dbReference type="GO" id="GO:0004674">
    <property type="term" value="F:protein serine/threonine kinase activity"/>
    <property type="evidence" value="ECO:0007669"/>
    <property type="project" value="TreeGrafter"/>
</dbReference>
<dbReference type="Proteomes" id="UP000313066">
    <property type="component" value="Unassembled WGS sequence"/>
</dbReference>
<proteinExistence type="predicted"/>
<evidence type="ECO:0000313" key="10">
    <source>
        <dbReference type="Proteomes" id="UP000313066"/>
    </source>
</evidence>
<name>A0A5N6BXC8_9ACTN</name>
<dbReference type="InterPro" id="IPR008271">
    <property type="entry name" value="Ser/Thr_kinase_AS"/>
</dbReference>
<evidence type="ECO:0000313" key="9">
    <source>
        <dbReference type="EMBL" id="KAB8184950.1"/>
    </source>
</evidence>
<accession>A0A5N6BXC8</accession>
<dbReference type="InterPro" id="IPR011009">
    <property type="entry name" value="Kinase-like_dom_sf"/>
</dbReference>
<dbReference type="CDD" id="cd14014">
    <property type="entry name" value="STKc_PknB_like"/>
    <property type="match status" value="1"/>
</dbReference>
<evidence type="ECO:0000259" key="8">
    <source>
        <dbReference type="PROSITE" id="PS50011"/>
    </source>
</evidence>
<dbReference type="AlphaFoldDB" id="A0A5N6BXC8"/>
<evidence type="ECO:0000256" key="2">
    <source>
        <dbReference type="ARBA" id="ARBA00022741"/>
    </source>
</evidence>
<reference evidence="9 10" key="1">
    <citation type="submission" date="2019-10" db="EMBL/GenBank/DDBJ databases">
        <title>Nonomuraea sp. nov., isolated from Phyllanthus amarus.</title>
        <authorList>
            <person name="Klykleung N."/>
            <person name="Tanasupawat S."/>
        </authorList>
    </citation>
    <scope>NUCLEOTIDE SEQUENCE [LARGE SCALE GENOMIC DNA]</scope>
    <source>
        <strain evidence="9 10">CR1-09</strain>
    </source>
</reference>
<dbReference type="Gene3D" id="1.10.510.10">
    <property type="entry name" value="Transferase(Phosphotransferase) domain 1"/>
    <property type="match status" value="1"/>
</dbReference>
<dbReference type="GO" id="GO:0005524">
    <property type="term" value="F:ATP binding"/>
    <property type="evidence" value="ECO:0007669"/>
    <property type="project" value="UniProtKB-UniRule"/>
</dbReference>
<dbReference type="SUPFAM" id="SSF56112">
    <property type="entry name" value="Protein kinase-like (PK-like)"/>
    <property type="match status" value="1"/>
</dbReference>
<dbReference type="InterPro" id="IPR000719">
    <property type="entry name" value="Prot_kinase_dom"/>
</dbReference>
<evidence type="ECO:0000256" key="6">
    <source>
        <dbReference type="SAM" id="MobiDB-lite"/>
    </source>
</evidence>
<feature type="binding site" evidence="5">
    <location>
        <position position="49"/>
    </location>
    <ligand>
        <name>ATP</name>
        <dbReference type="ChEBI" id="CHEBI:30616"/>
    </ligand>
</feature>
<evidence type="ECO:0000256" key="5">
    <source>
        <dbReference type="PROSITE-ProRule" id="PRU10141"/>
    </source>
</evidence>
<evidence type="ECO:0000256" key="1">
    <source>
        <dbReference type="ARBA" id="ARBA00022679"/>
    </source>
</evidence>
<organism evidence="9 10">
    <name type="scientific">Microbispora catharanthi</name>
    <dbReference type="NCBI Taxonomy" id="1712871"/>
    <lineage>
        <taxon>Bacteria</taxon>
        <taxon>Bacillati</taxon>
        <taxon>Actinomycetota</taxon>
        <taxon>Actinomycetes</taxon>
        <taxon>Streptosporangiales</taxon>
        <taxon>Streptosporangiaceae</taxon>
        <taxon>Microbispora</taxon>
    </lineage>
</organism>
<dbReference type="SMART" id="SM00220">
    <property type="entry name" value="S_TKc"/>
    <property type="match status" value="1"/>
</dbReference>
<keyword evidence="4 5" id="KW-0067">ATP-binding</keyword>